<name>A0A3M7RK00_BRAPC</name>
<dbReference type="EMBL" id="REGN01003244">
    <property type="protein sequence ID" value="RNA23655.1"/>
    <property type="molecule type" value="Genomic_DNA"/>
</dbReference>
<accession>A0A3M7RK00</accession>
<reference evidence="1 2" key="1">
    <citation type="journal article" date="2018" name="Sci. Rep.">
        <title>Genomic signatures of local adaptation to the degree of environmental predictability in rotifers.</title>
        <authorList>
            <person name="Franch-Gras L."/>
            <person name="Hahn C."/>
            <person name="Garcia-Roger E.M."/>
            <person name="Carmona M.J."/>
            <person name="Serra M."/>
            <person name="Gomez A."/>
        </authorList>
    </citation>
    <scope>NUCLEOTIDE SEQUENCE [LARGE SCALE GENOMIC DNA]</scope>
    <source>
        <strain evidence="1">HYR1</strain>
    </source>
</reference>
<evidence type="ECO:0000313" key="1">
    <source>
        <dbReference type="EMBL" id="RNA23655.1"/>
    </source>
</evidence>
<dbReference type="Proteomes" id="UP000276133">
    <property type="component" value="Unassembled WGS sequence"/>
</dbReference>
<organism evidence="1 2">
    <name type="scientific">Brachionus plicatilis</name>
    <name type="common">Marine rotifer</name>
    <name type="synonym">Brachionus muelleri</name>
    <dbReference type="NCBI Taxonomy" id="10195"/>
    <lineage>
        <taxon>Eukaryota</taxon>
        <taxon>Metazoa</taxon>
        <taxon>Spiralia</taxon>
        <taxon>Gnathifera</taxon>
        <taxon>Rotifera</taxon>
        <taxon>Eurotatoria</taxon>
        <taxon>Monogononta</taxon>
        <taxon>Pseudotrocha</taxon>
        <taxon>Ploima</taxon>
        <taxon>Brachionidae</taxon>
        <taxon>Brachionus</taxon>
    </lineage>
</organism>
<sequence length="68" mass="7997">MNLTSAFNQTDLIGQKKIDIKITKSNFKRILNRLSMLMRPIECCLNVPLIGKRYYQRSMWLCGLTVKF</sequence>
<keyword evidence="2" id="KW-1185">Reference proteome</keyword>
<dbReference type="OrthoDB" id="1868135at2759"/>
<gene>
    <name evidence="1" type="ORF">BpHYR1_050911</name>
</gene>
<protein>
    <submittedName>
        <fullName evidence="1">Uncharacterized protein</fullName>
    </submittedName>
</protein>
<evidence type="ECO:0000313" key="2">
    <source>
        <dbReference type="Proteomes" id="UP000276133"/>
    </source>
</evidence>
<comment type="caution">
    <text evidence="1">The sequence shown here is derived from an EMBL/GenBank/DDBJ whole genome shotgun (WGS) entry which is preliminary data.</text>
</comment>
<dbReference type="AlphaFoldDB" id="A0A3M7RK00"/>
<proteinExistence type="predicted"/>